<evidence type="ECO:0000313" key="2">
    <source>
        <dbReference type="EMBL" id="KKK74437.1"/>
    </source>
</evidence>
<dbReference type="SUPFAM" id="SSF52540">
    <property type="entry name" value="P-loop containing nucleoside triphosphate hydrolases"/>
    <property type="match status" value="1"/>
</dbReference>
<organism evidence="2">
    <name type="scientific">marine sediment metagenome</name>
    <dbReference type="NCBI Taxonomy" id="412755"/>
    <lineage>
        <taxon>unclassified sequences</taxon>
        <taxon>metagenomes</taxon>
        <taxon>ecological metagenomes</taxon>
    </lineage>
</organism>
<feature type="domain" description="Endonuclease GajA/Old nuclease/RecF-like AAA" evidence="1">
    <location>
        <begin position="165"/>
        <end position="314"/>
    </location>
</feature>
<dbReference type="EMBL" id="LAZR01056318">
    <property type="protein sequence ID" value="KKK74437.1"/>
    <property type="molecule type" value="Genomic_DNA"/>
</dbReference>
<dbReference type="AlphaFoldDB" id="A0A0F8XZD1"/>
<dbReference type="InterPro" id="IPR041685">
    <property type="entry name" value="AAA_GajA/Old/RecF-like"/>
</dbReference>
<name>A0A0F8XZD1_9ZZZZ</name>
<dbReference type="Gene3D" id="3.40.50.300">
    <property type="entry name" value="P-loop containing nucleotide triphosphate hydrolases"/>
    <property type="match status" value="1"/>
</dbReference>
<feature type="non-terminal residue" evidence="2">
    <location>
        <position position="390"/>
    </location>
</feature>
<protein>
    <recommendedName>
        <fullName evidence="1">Endonuclease GajA/Old nuclease/RecF-like AAA domain-containing protein</fullName>
    </recommendedName>
</protein>
<proteinExistence type="predicted"/>
<dbReference type="InterPro" id="IPR027417">
    <property type="entry name" value="P-loop_NTPase"/>
</dbReference>
<evidence type="ECO:0000259" key="1">
    <source>
        <dbReference type="Pfam" id="PF13175"/>
    </source>
</evidence>
<dbReference type="PANTHER" id="PTHR43581">
    <property type="entry name" value="ATP/GTP PHOSPHATASE"/>
    <property type="match status" value="1"/>
</dbReference>
<gene>
    <name evidence="2" type="ORF">LCGC14_2883780</name>
</gene>
<sequence length="390" mass="42959">TNFFRAVRLAVDANLSSQYRNLLDQDIHSGVDLTTPGQVVVSVEFTDYQDAVNECALLGSCEVADNVARIHYRFRPKREILEDIEAGEHDGKGLSLSEDYHYQVTGGGKMDPAKVEWNEDLGSSLKFGHLQAFHVESLPALRDVTYSLRQAYESPLGRLLNASTIEDNEKDALIQILQKANEDIEKQPTVNETGEAIKQAFATAAGEAFEMDVKLGMADPSFASIVRSLKVLLTNDSLTNFEVARNGLGLNNILYISMLLEYFERRAATNKAAGQLLLLEEPEAHIHPQLQRVLYSTLASKPFQAILSTHSTHISSLASVESFITLTNDGTTATSSCVPSTEASLTPRETADLNRYLDATRSTLLLAPSWYQLMPLGKRLRNFGVPVVGP</sequence>
<comment type="caution">
    <text evidence="2">The sequence shown here is derived from an EMBL/GenBank/DDBJ whole genome shotgun (WGS) entry which is preliminary data.</text>
</comment>
<reference evidence="2" key="1">
    <citation type="journal article" date="2015" name="Nature">
        <title>Complex archaea that bridge the gap between prokaryotes and eukaryotes.</title>
        <authorList>
            <person name="Spang A."/>
            <person name="Saw J.H."/>
            <person name="Jorgensen S.L."/>
            <person name="Zaremba-Niedzwiedzka K."/>
            <person name="Martijn J."/>
            <person name="Lind A.E."/>
            <person name="van Eijk R."/>
            <person name="Schleper C."/>
            <person name="Guy L."/>
            <person name="Ettema T.J."/>
        </authorList>
    </citation>
    <scope>NUCLEOTIDE SEQUENCE</scope>
</reference>
<dbReference type="InterPro" id="IPR051396">
    <property type="entry name" value="Bact_Antivir_Def_Nuclease"/>
</dbReference>
<feature type="non-terminal residue" evidence="2">
    <location>
        <position position="1"/>
    </location>
</feature>
<dbReference type="Pfam" id="PF13175">
    <property type="entry name" value="AAA_15"/>
    <property type="match status" value="1"/>
</dbReference>
<accession>A0A0F8XZD1</accession>
<dbReference type="PANTHER" id="PTHR43581:SF4">
    <property type="entry name" value="ATP_GTP PHOSPHATASE"/>
    <property type="match status" value="1"/>
</dbReference>